<dbReference type="OrthoDB" id="1046782at2759"/>
<dbReference type="Proteomes" id="UP000233524">
    <property type="component" value="Unassembled WGS sequence"/>
</dbReference>
<dbReference type="STRING" id="41688.A0A2N3N387"/>
<evidence type="ECO:0000313" key="1">
    <source>
        <dbReference type="EMBL" id="PKS06887.1"/>
    </source>
</evidence>
<accession>A0A2N3N387</accession>
<dbReference type="VEuPathDB" id="FungiDB:jhhlp_006713"/>
<dbReference type="AlphaFoldDB" id="A0A2N3N387"/>
<dbReference type="InterPro" id="IPR012334">
    <property type="entry name" value="Pectin_lyas_fold"/>
</dbReference>
<organism evidence="1 2">
    <name type="scientific">Lomentospora prolificans</name>
    <dbReference type="NCBI Taxonomy" id="41688"/>
    <lineage>
        <taxon>Eukaryota</taxon>
        <taxon>Fungi</taxon>
        <taxon>Dikarya</taxon>
        <taxon>Ascomycota</taxon>
        <taxon>Pezizomycotina</taxon>
        <taxon>Sordariomycetes</taxon>
        <taxon>Hypocreomycetidae</taxon>
        <taxon>Microascales</taxon>
        <taxon>Microascaceae</taxon>
        <taxon>Lomentospora</taxon>
    </lineage>
</organism>
<evidence type="ECO:0000313" key="2">
    <source>
        <dbReference type="Proteomes" id="UP000233524"/>
    </source>
</evidence>
<feature type="non-terminal residue" evidence="1">
    <location>
        <position position="146"/>
    </location>
</feature>
<dbReference type="SUPFAM" id="SSF51126">
    <property type="entry name" value="Pectin lyase-like"/>
    <property type="match status" value="1"/>
</dbReference>
<sequence length="146" mass="15354">GTDKVAFIDAGYYVITDTVTIPAGVRVVGEALASILLGTGPVFSNMEKPVPVIRVGNPGDRGRVEWSDMIVSPRGPTAGAKLIEWNLYSPGEPSGMWDVHVRIGGFAGTELQLAQCPTTPTESNVINEDCIAAYLSLHVTKSAGGL</sequence>
<proteinExistence type="predicted"/>
<name>A0A2N3N387_9PEZI</name>
<reference evidence="1 2" key="1">
    <citation type="journal article" date="2017" name="G3 (Bethesda)">
        <title>First Draft Genome Sequence of the Pathogenic Fungus Lomentospora prolificans (Formerly Scedosporium prolificans).</title>
        <authorList>
            <person name="Luo R."/>
            <person name="Zimin A."/>
            <person name="Workman R."/>
            <person name="Fan Y."/>
            <person name="Pertea G."/>
            <person name="Grossman N."/>
            <person name="Wear M.P."/>
            <person name="Jia B."/>
            <person name="Miller H."/>
            <person name="Casadevall A."/>
            <person name="Timp W."/>
            <person name="Zhang S.X."/>
            <person name="Salzberg S.L."/>
        </authorList>
    </citation>
    <scope>NUCLEOTIDE SEQUENCE [LARGE SCALE GENOMIC DNA]</scope>
    <source>
        <strain evidence="1 2">JHH-5317</strain>
    </source>
</reference>
<dbReference type="InterPro" id="IPR011050">
    <property type="entry name" value="Pectin_lyase_fold/virulence"/>
</dbReference>
<dbReference type="InParanoid" id="A0A2N3N387"/>
<comment type="caution">
    <text evidence="1">The sequence shown here is derived from an EMBL/GenBank/DDBJ whole genome shotgun (WGS) entry which is preliminary data.</text>
</comment>
<gene>
    <name evidence="1" type="ORF">jhhlp_006713</name>
</gene>
<protein>
    <submittedName>
        <fullName evidence="1">Uncharacterized protein</fullName>
    </submittedName>
</protein>
<dbReference type="Gene3D" id="2.160.20.10">
    <property type="entry name" value="Single-stranded right-handed beta-helix, Pectin lyase-like"/>
    <property type="match status" value="1"/>
</dbReference>
<dbReference type="EMBL" id="NLAX01000832">
    <property type="protein sequence ID" value="PKS06887.1"/>
    <property type="molecule type" value="Genomic_DNA"/>
</dbReference>
<feature type="non-terminal residue" evidence="1">
    <location>
        <position position="1"/>
    </location>
</feature>
<keyword evidence="2" id="KW-1185">Reference proteome</keyword>